<reference evidence="1 2" key="1">
    <citation type="journal article" date="2018" name="Nat. Ecol. Evol.">
        <title>Pezizomycetes genomes reveal the molecular basis of ectomycorrhizal truffle lifestyle.</title>
        <authorList>
            <person name="Murat C."/>
            <person name="Payen T."/>
            <person name="Noel B."/>
            <person name="Kuo A."/>
            <person name="Morin E."/>
            <person name="Chen J."/>
            <person name="Kohler A."/>
            <person name="Krizsan K."/>
            <person name="Balestrini R."/>
            <person name="Da Silva C."/>
            <person name="Montanini B."/>
            <person name="Hainaut M."/>
            <person name="Levati E."/>
            <person name="Barry K.W."/>
            <person name="Belfiori B."/>
            <person name="Cichocki N."/>
            <person name="Clum A."/>
            <person name="Dockter R.B."/>
            <person name="Fauchery L."/>
            <person name="Guy J."/>
            <person name="Iotti M."/>
            <person name="Le Tacon F."/>
            <person name="Lindquist E.A."/>
            <person name="Lipzen A."/>
            <person name="Malagnac F."/>
            <person name="Mello A."/>
            <person name="Molinier V."/>
            <person name="Miyauchi S."/>
            <person name="Poulain J."/>
            <person name="Riccioni C."/>
            <person name="Rubini A."/>
            <person name="Sitrit Y."/>
            <person name="Splivallo R."/>
            <person name="Traeger S."/>
            <person name="Wang M."/>
            <person name="Zifcakova L."/>
            <person name="Wipf D."/>
            <person name="Zambonelli A."/>
            <person name="Paolocci F."/>
            <person name="Nowrousian M."/>
            <person name="Ottonello S."/>
            <person name="Baldrian P."/>
            <person name="Spatafora J.W."/>
            <person name="Henrissat B."/>
            <person name="Nagy L.G."/>
            <person name="Aury J.M."/>
            <person name="Wincker P."/>
            <person name="Grigoriev I.V."/>
            <person name="Bonfante P."/>
            <person name="Martin F.M."/>
        </authorList>
    </citation>
    <scope>NUCLEOTIDE SEQUENCE [LARGE SCALE GENOMIC DNA]</scope>
    <source>
        <strain evidence="1 2">ATCC MYA-4762</strain>
    </source>
</reference>
<organism evidence="1 2">
    <name type="scientific">Terfezia boudieri ATCC MYA-4762</name>
    <dbReference type="NCBI Taxonomy" id="1051890"/>
    <lineage>
        <taxon>Eukaryota</taxon>
        <taxon>Fungi</taxon>
        <taxon>Dikarya</taxon>
        <taxon>Ascomycota</taxon>
        <taxon>Pezizomycotina</taxon>
        <taxon>Pezizomycetes</taxon>
        <taxon>Pezizales</taxon>
        <taxon>Pezizaceae</taxon>
        <taxon>Terfezia</taxon>
    </lineage>
</organism>
<dbReference type="EMBL" id="ML121563">
    <property type="protein sequence ID" value="RPB21114.1"/>
    <property type="molecule type" value="Genomic_DNA"/>
</dbReference>
<proteinExistence type="predicted"/>
<dbReference type="InParanoid" id="A0A3N4LDZ3"/>
<dbReference type="OrthoDB" id="3533395at2759"/>
<evidence type="ECO:0008006" key="3">
    <source>
        <dbReference type="Google" id="ProtNLM"/>
    </source>
</evidence>
<dbReference type="AlphaFoldDB" id="A0A3N4LDZ3"/>
<evidence type="ECO:0000313" key="2">
    <source>
        <dbReference type="Proteomes" id="UP000267821"/>
    </source>
</evidence>
<dbReference type="Proteomes" id="UP000267821">
    <property type="component" value="Unassembled WGS sequence"/>
</dbReference>
<gene>
    <name evidence="1" type="ORF">L211DRAFT_452809</name>
</gene>
<dbReference type="Gene3D" id="1.10.150.50">
    <property type="entry name" value="Transcription Factor, Ets-1"/>
    <property type="match status" value="1"/>
</dbReference>
<accession>A0A3N4LDZ3</accession>
<name>A0A3N4LDZ3_9PEZI</name>
<evidence type="ECO:0000313" key="1">
    <source>
        <dbReference type="EMBL" id="RPB21114.1"/>
    </source>
</evidence>
<keyword evidence="2" id="KW-1185">Reference proteome</keyword>
<sequence length="131" mass="15222">MLLPRDPWDWSVDQVSRKLSRVTNNHTVGELIRLSQINGECLLTELTRENLKDDVGIIALGTRVVVMRVVLEWRKSSAKYTQYRERVLAQECELRRAWLQERSGSLSPLPDLGDMWAAEEERSQFPPLYPN</sequence>
<dbReference type="InterPro" id="IPR013761">
    <property type="entry name" value="SAM/pointed_sf"/>
</dbReference>
<dbReference type="SUPFAM" id="SSF47769">
    <property type="entry name" value="SAM/Pointed domain"/>
    <property type="match status" value="1"/>
</dbReference>
<protein>
    <recommendedName>
        <fullName evidence="3">SAM domain-containing protein</fullName>
    </recommendedName>
</protein>